<dbReference type="AlphaFoldDB" id="A0A1F6CEV4"/>
<evidence type="ECO:0000256" key="1">
    <source>
        <dbReference type="ARBA" id="ARBA00007733"/>
    </source>
</evidence>
<dbReference type="FunFam" id="3.40.50.10050:FF:000001">
    <property type="entry name" value="Translation initiation factor IF-2"/>
    <property type="match status" value="1"/>
</dbReference>
<dbReference type="Pfam" id="PF11987">
    <property type="entry name" value="IF-2"/>
    <property type="match status" value="1"/>
</dbReference>
<dbReference type="GO" id="GO:0003743">
    <property type="term" value="F:translation initiation factor activity"/>
    <property type="evidence" value="ECO:0007669"/>
    <property type="project" value="UniProtKB-KW"/>
</dbReference>
<dbReference type="GO" id="GO:0005525">
    <property type="term" value="F:GTP binding"/>
    <property type="evidence" value="ECO:0007669"/>
    <property type="project" value="UniProtKB-KW"/>
</dbReference>
<dbReference type="InterPro" id="IPR053905">
    <property type="entry name" value="EF-G-like_DII"/>
</dbReference>
<evidence type="ECO:0000313" key="8">
    <source>
        <dbReference type="Proteomes" id="UP000178344"/>
    </source>
</evidence>
<dbReference type="PANTHER" id="PTHR43381">
    <property type="entry name" value="TRANSLATION INITIATION FACTOR IF-2-RELATED"/>
    <property type="match status" value="1"/>
</dbReference>
<dbReference type="GO" id="GO:0005737">
    <property type="term" value="C:cytoplasm"/>
    <property type="evidence" value="ECO:0007669"/>
    <property type="project" value="TreeGrafter"/>
</dbReference>
<dbReference type="InterPro" id="IPR015760">
    <property type="entry name" value="TIF_IF2"/>
</dbReference>
<dbReference type="Proteomes" id="UP000178344">
    <property type="component" value="Unassembled WGS sequence"/>
</dbReference>
<dbReference type="Gene3D" id="3.40.50.10050">
    <property type="entry name" value="Translation initiation factor IF- 2, domain 3"/>
    <property type="match status" value="1"/>
</dbReference>
<protein>
    <recommendedName>
        <fullName evidence="6">Tr-type G domain-containing protein</fullName>
    </recommendedName>
</protein>
<keyword evidence="2" id="KW-0396">Initiation factor</keyword>
<dbReference type="FunFam" id="3.40.50.300:FF:000019">
    <property type="entry name" value="Translation initiation factor IF-2"/>
    <property type="match status" value="1"/>
</dbReference>
<dbReference type="Gene3D" id="3.40.50.300">
    <property type="entry name" value="P-loop containing nucleotide triphosphate hydrolases"/>
    <property type="match status" value="1"/>
</dbReference>
<evidence type="ECO:0000256" key="3">
    <source>
        <dbReference type="ARBA" id="ARBA00022741"/>
    </source>
</evidence>
<dbReference type="NCBIfam" id="TIGR00231">
    <property type="entry name" value="small_GTP"/>
    <property type="match status" value="1"/>
</dbReference>
<sequence length="506" mass="54428">MASKSPTASGTPSGTRIARGPVIAILGHIDHGKSTLLDYIRKTNVAETEAGGITQQLSAYEVTHKSKDGGERAITFLDTPGHEAFVAMRSRGVAVADIAILVVSAEEGVKAQTLEGLKVIKEAGIPFIVAITKIDKPQADIERTKHSLLENEIYLEGLGGDIPYVPLSSKTGEGVPELLDMMLLVADLQELSAHPSEKPVGVVIEANLDPKKGIAATLIIKDGILTSGSFIVAGDAIAPTRIMQNFLGRPIKEARPSQPVLVIGWDKIPVVGAAIQTFDKKRDAEEAVQATAAPRTTTIAAKGELDTAVVPLVIKADTVGTLDAISHELEKVLQDRVQIKILQKGTGSISEGDIKPALGIPNTIVISFNTRIDPTAADLARRSNIPIHEFNVIYKLTEWLVEELVRRRPMRKEMEITGQAKILKIFSKTKDRQIFGGRVSSGMLAVGNSVKIKRRDVDLGEGALMNLQQQKADTKKVEHGEFGGELKSKVEIAPGDTIDCFIIVEK</sequence>
<comment type="caution">
    <text evidence="7">The sequence shown here is derived from an EMBL/GenBank/DDBJ whole genome shotgun (WGS) entry which is preliminary data.</text>
</comment>
<dbReference type="SUPFAM" id="SSF52156">
    <property type="entry name" value="Initiation factor IF2/eIF5b, domain 3"/>
    <property type="match status" value="1"/>
</dbReference>
<dbReference type="SUPFAM" id="SSF50447">
    <property type="entry name" value="Translation proteins"/>
    <property type="match status" value="2"/>
</dbReference>
<dbReference type="SUPFAM" id="SSF52540">
    <property type="entry name" value="P-loop containing nucleoside triphosphate hydrolases"/>
    <property type="match status" value="1"/>
</dbReference>
<dbReference type="PROSITE" id="PS51722">
    <property type="entry name" value="G_TR_2"/>
    <property type="match status" value="1"/>
</dbReference>
<dbReference type="PRINTS" id="PR00315">
    <property type="entry name" value="ELONGATNFCT"/>
</dbReference>
<dbReference type="CDD" id="cd01887">
    <property type="entry name" value="IF2_eIF5B"/>
    <property type="match status" value="1"/>
</dbReference>
<keyword evidence="3" id="KW-0547">Nucleotide-binding</keyword>
<gene>
    <name evidence="7" type="ORF">A2671_02420</name>
</gene>
<dbReference type="Pfam" id="PF22042">
    <property type="entry name" value="EF-G_D2"/>
    <property type="match status" value="1"/>
</dbReference>
<evidence type="ECO:0000256" key="5">
    <source>
        <dbReference type="ARBA" id="ARBA00023134"/>
    </source>
</evidence>
<dbReference type="PANTHER" id="PTHR43381:SF5">
    <property type="entry name" value="TR-TYPE G DOMAIN-CONTAINING PROTEIN"/>
    <property type="match status" value="1"/>
</dbReference>
<keyword evidence="5" id="KW-0342">GTP-binding</keyword>
<dbReference type="GO" id="GO:0003924">
    <property type="term" value="F:GTPase activity"/>
    <property type="evidence" value="ECO:0007669"/>
    <property type="project" value="InterPro"/>
</dbReference>
<reference evidence="7 8" key="1">
    <citation type="journal article" date="2016" name="Nat. Commun.">
        <title>Thousands of microbial genomes shed light on interconnected biogeochemical processes in an aquifer system.</title>
        <authorList>
            <person name="Anantharaman K."/>
            <person name="Brown C.T."/>
            <person name="Hug L.A."/>
            <person name="Sharon I."/>
            <person name="Castelle C.J."/>
            <person name="Probst A.J."/>
            <person name="Thomas B.C."/>
            <person name="Singh A."/>
            <person name="Wilkins M.J."/>
            <person name="Karaoz U."/>
            <person name="Brodie E.L."/>
            <person name="Williams K.H."/>
            <person name="Hubbard S.S."/>
            <person name="Banfield J.F."/>
        </authorList>
    </citation>
    <scope>NUCLEOTIDE SEQUENCE [LARGE SCALE GENOMIC DNA]</scope>
</reference>
<dbReference type="InterPro" id="IPR027417">
    <property type="entry name" value="P-loop_NTPase"/>
</dbReference>
<name>A0A1F6CEV4_9BACT</name>
<keyword evidence="4" id="KW-0648">Protein biosynthesis</keyword>
<dbReference type="InterPro" id="IPR036925">
    <property type="entry name" value="TIF_IF2_dom3_sf"/>
</dbReference>
<accession>A0A1F6CEV4</accession>
<dbReference type="InterPro" id="IPR000795">
    <property type="entry name" value="T_Tr_GTP-bd_dom"/>
</dbReference>
<proteinExistence type="inferred from homology"/>
<dbReference type="InterPro" id="IPR005225">
    <property type="entry name" value="Small_GTP-bd"/>
</dbReference>
<dbReference type="InterPro" id="IPR009000">
    <property type="entry name" value="Transl_B-barrel_sf"/>
</dbReference>
<evidence type="ECO:0000256" key="2">
    <source>
        <dbReference type="ARBA" id="ARBA00022540"/>
    </source>
</evidence>
<feature type="domain" description="Tr-type G" evidence="6">
    <location>
        <begin position="18"/>
        <end position="192"/>
    </location>
</feature>
<dbReference type="InterPro" id="IPR023115">
    <property type="entry name" value="TIF_IF2_dom3"/>
</dbReference>
<dbReference type="Pfam" id="PF00009">
    <property type="entry name" value="GTP_EFTU"/>
    <property type="match status" value="1"/>
</dbReference>
<evidence type="ECO:0000256" key="4">
    <source>
        <dbReference type="ARBA" id="ARBA00022917"/>
    </source>
</evidence>
<dbReference type="EMBL" id="MFKQ01000010">
    <property type="protein sequence ID" value="OGG47432.1"/>
    <property type="molecule type" value="Genomic_DNA"/>
</dbReference>
<evidence type="ECO:0000313" key="7">
    <source>
        <dbReference type="EMBL" id="OGG47432.1"/>
    </source>
</evidence>
<evidence type="ECO:0000259" key="6">
    <source>
        <dbReference type="PROSITE" id="PS51722"/>
    </source>
</evidence>
<comment type="similarity">
    <text evidence="1">Belongs to the TRAFAC class translation factor GTPase superfamily. Classic translation factor GTPase family. IF-2 subfamily.</text>
</comment>
<organism evidence="7 8">
    <name type="scientific">Candidatus Kaiserbacteria bacterium RIFCSPHIGHO2_01_FULL_49_13</name>
    <dbReference type="NCBI Taxonomy" id="1798477"/>
    <lineage>
        <taxon>Bacteria</taxon>
        <taxon>Candidatus Kaiseribacteriota</taxon>
    </lineage>
</organism>
<dbReference type="Gene3D" id="2.40.30.10">
    <property type="entry name" value="Translation factors"/>
    <property type="match status" value="2"/>
</dbReference>